<protein>
    <recommendedName>
        <fullName evidence="3">PPPDE domain-containing protein</fullName>
    </recommendedName>
</protein>
<gene>
    <name evidence="1" type="ORF">SEMRO_3834_G351350.1</name>
</gene>
<dbReference type="AlphaFoldDB" id="A0A9N8F2V1"/>
<sequence length="172" mass="19727">MSSINFKKWSSTGGHPLVSGISDGAKLERVRVFVSSLNNELLNVVRGVENFFTFGQGDRTFECMWTHFSMELQFGDRFAILERTQDGVIFSERQIDSSSEVETWSGVPDYHVTFGQVMDFYGKELGSSYDFTSKNCKHFAYDFFWQIVRQQEIGDFGGFCQGHENVFKSKTK</sequence>
<dbReference type="Proteomes" id="UP001153069">
    <property type="component" value="Unassembled WGS sequence"/>
</dbReference>
<dbReference type="OrthoDB" id="10608422at2759"/>
<dbReference type="EMBL" id="CAICTM010003832">
    <property type="protein sequence ID" value="CAB9531677.1"/>
    <property type="molecule type" value="Genomic_DNA"/>
</dbReference>
<comment type="caution">
    <text evidence="1">The sequence shown here is derived from an EMBL/GenBank/DDBJ whole genome shotgun (WGS) entry which is preliminary data.</text>
</comment>
<evidence type="ECO:0008006" key="3">
    <source>
        <dbReference type="Google" id="ProtNLM"/>
    </source>
</evidence>
<reference evidence="1" key="1">
    <citation type="submission" date="2020-06" db="EMBL/GenBank/DDBJ databases">
        <authorList>
            <consortium name="Plant Systems Biology data submission"/>
        </authorList>
    </citation>
    <scope>NUCLEOTIDE SEQUENCE</scope>
    <source>
        <strain evidence="1">D6</strain>
    </source>
</reference>
<organism evidence="1 2">
    <name type="scientific">Seminavis robusta</name>
    <dbReference type="NCBI Taxonomy" id="568900"/>
    <lineage>
        <taxon>Eukaryota</taxon>
        <taxon>Sar</taxon>
        <taxon>Stramenopiles</taxon>
        <taxon>Ochrophyta</taxon>
        <taxon>Bacillariophyta</taxon>
        <taxon>Bacillariophyceae</taxon>
        <taxon>Bacillariophycidae</taxon>
        <taxon>Naviculales</taxon>
        <taxon>Naviculaceae</taxon>
        <taxon>Seminavis</taxon>
    </lineage>
</organism>
<keyword evidence="2" id="KW-1185">Reference proteome</keyword>
<name>A0A9N8F2V1_9STRA</name>
<evidence type="ECO:0000313" key="2">
    <source>
        <dbReference type="Proteomes" id="UP001153069"/>
    </source>
</evidence>
<evidence type="ECO:0000313" key="1">
    <source>
        <dbReference type="EMBL" id="CAB9531677.1"/>
    </source>
</evidence>
<accession>A0A9N8F2V1</accession>
<proteinExistence type="predicted"/>